<dbReference type="GeneID" id="36527167"/>
<evidence type="ECO:0000256" key="1">
    <source>
        <dbReference type="SAM" id="Phobius"/>
    </source>
</evidence>
<reference evidence="2 3" key="1">
    <citation type="submission" date="2017-12" db="EMBL/GenBank/DDBJ databases">
        <authorList>
            <consortium name="DOE Joint Genome Institute"/>
            <person name="Haridas S."/>
            <person name="Kjaerbolling I."/>
            <person name="Vesth T.C."/>
            <person name="Frisvad J.C."/>
            <person name="Nybo J.L."/>
            <person name="Theobald S."/>
            <person name="Kuo A."/>
            <person name="Bowyer P."/>
            <person name="Matsuda Y."/>
            <person name="Mondo S."/>
            <person name="Lyhne E.K."/>
            <person name="Kogle M.E."/>
            <person name="Clum A."/>
            <person name="Lipzen A."/>
            <person name="Salamov A."/>
            <person name="Ngan C.Y."/>
            <person name="Daum C."/>
            <person name="Chiniquy J."/>
            <person name="Barry K."/>
            <person name="LaButti K."/>
            <person name="Simmons B.A."/>
            <person name="Magnuson J.K."/>
            <person name="Mortensen U.H."/>
            <person name="Larsen T.O."/>
            <person name="Grigoriev I.V."/>
            <person name="Baker S.E."/>
            <person name="Andersen M.R."/>
            <person name="Nordberg H.P."/>
            <person name="Cantor M.N."/>
            <person name="Hua S.X."/>
        </authorList>
    </citation>
    <scope>NUCLEOTIDE SEQUENCE [LARGE SCALE GENOMIC DNA]</scope>
    <source>
        <strain evidence="2 3">CBS 102.13</strain>
    </source>
</reference>
<keyword evidence="1" id="KW-1133">Transmembrane helix</keyword>
<feature type="transmembrane region" description="Helical" evidence="1">
    <location>
        <begin position="21"/>
        <end position="39"/>
    </location>
</feature>
<organism evidence="2 3">
    <name type="scientific">Aspergillus candidus</name>
    <dbReference type="NCBI Taxonomy" id="41067"/>
    <lineage>
        <taxon>Eukaryota</taxon>
        <taxon>Fungi</taxon>
        <taxon>Dikarya</taxon>
        <taxon>Ascomycota</taxon>
        <taxon>Pezizomycotina</taxon>
        <taxon>Eurotiomycetes</taxon>
        <taxon>Eurotiomycetidae</taxon>
        <taxon>Eurotiales</taxon>
        <taxon>Aspergillaceae</taxon>
        <taxon>Aspergillus</taxon>
        <taxon>Aspergillus subgen. Circumdati</taxon>
    </lineage>
</organism>
<proteinExistence type="predicted"/>
<dbReference type="RefSeq" id="XP_024668076.1">
    <property type="nucleotide sequence ID" value="XM_024820007.1"/>
</dbReference>
<gene>
    <name evidence="2" type="ORF">BDW47DRAFT_84141</name>
</gene>
<dbReference type="Proteomes" id="UP000234585">
    <property type="component" value="Unassembled WGS sequence"/>
</dbReference>
<dbReference type="EMBL" id="KZ559187">
    <property type="protein sequence ID" value="PLB34064.1"/>
    <property type="molecule type" value="Genomic_DNA"/>
</dbReference>
<evidence type="ECO:0000313" key="3">
    <source>
        <dbReference type="Proteomes" id="UP000234585"/>
    </source>
</evidence>
<keyword evidence="1" id="KW-0812">Transmembrane</keyword>
<keyword evidence="1" id="KW-0472">Membrane</keyword>
<evidence type="ECO:0000313" key="2">
    <source>
        <dbReference type="EMBL" id="PLB34064.1"/>
    </source>
</evidence>
<keyword evidence="3" id="KW-1185">Reference proteome</keyword>
<dbReference type="AlphaFoldDB" id="A0A2I2F0B0"/>
<name>A0A2I2F0B0_ASPCN</name>
<accession>A0A2I2F0B0</accession>
<protein>
    <submittedName>
        <fullName evidence="2">Uncharacterized protein</fullName>
    </submittedName>
</protein>
<sequence>MSGSPDIRFVSLRAKGMMFSFFSSSFLFFHRLPFFLVIIENPLRDLYIPWAVVLPVHYSWTRARD</sequence>